<reference evidence="2 3" key="1">
    <citation type="submission" date="2010-10" db="EMBL/GenBank/DDBJ databases">
        <title>Complete sequence of Frankia sp. EuI1c.</title>
        <authorList>
            <consortium name="US DOE Joint Genome Institute"/>
            <person name="Lucas S."/>
            <person name="Copeland A."/>
            <person name="Lapidus A."/>
            <person name="Cheng J.-F."/>
            <person name="Bruce D."/>
            <person name="Goodwin L."/>
            <person name="Pitluck S."/>
            <person name="Chertkov O."/>
            <person name="Detter J.C."/>
            <person name="Han C."/>
            <person name="Tapia R."/>
            <person name="Land M."/>
            <person name="Hauser L."/>
            <person name="Jeffries C."/>
            <person name="Kyrpides N."/>
            <person name="Ivanova N."/>
            <person name="Mikhailova N."/>
            <person name="Beauchemin N."/>
            <person name="Sen A."/>
            <person name="Sur S.A."/>
            <person name="Gtari M."/>
            <person name="Wall L."/>
            <person name="Tisa L."/>
            <person name="Woyke T."/>
        </authorList>
    </citation>
    <scope>NUCLEOTIDE SEQUENCE [LARGE SCALE GENOMIC DNA]</scope>
    <source>
        <strain evidence="3">DSM 45817 / CECT 9037 / EuI1c</strain>
    </source>
</reference>
<proteinExistence type="predicted"/>
<keyword evidence="2" id="KW-0489">Methyltransferase</keyword>
<protein>
    <submittedName>
        <fullName evidence="2">Methyltransferase type 11</fullName>
    </submittedName>
</protein>
<dbReference type="CDD" id="cd02440">
    <property type="entry name" value="AdoMet_MTases"/>
    <property type="match status" value="1"/>
</dbReference>
<dbReference type="eggNOG" id="COG0500">
    <property type="taxonomic scope" value="Bacteria"/>
</dbReference>
<gene>
    <name evidence="2" type="ordered locus">FraEuI1c_1589</name>
</gene>
<dbReference type="InParanoid" id="E3J7N9"/>
<dbReference type="SUPFAM" id="SSF53335">
    <property type="entry name" value="S-adenosyl-L-methionine-dependent methyltransferases"/>
    <property type="match status" value="1"/>
</dbReference>
<dbReference type="KEGG" id="fri:FraEuI1c_1589"/>
<name>E3J7N9_PSEI1</name>
<dbReference type="HOGENOM" id="CLU_037990_10_3_11"/>
<organism evidence="2 3">
    <name type="scientific">Pseudofrankia inefficax (strain DSM 45817 / CECT 9037 / DDB 130130 / EuI1c)</name>
    <name type="common">Frankia inefficax</name>
    <dbReference type="NCBI Taxonomy" id="298654"/>
    <lineage>
        <taxon>Bacteria</taxon>
        <taxon>Bacillati</taxon>
        <taxon>Actinomycetota</taxon>
        <taxon>Actinomycetes</taxon>
        <taxon>Frankiales</taxon>
        <taxon>Frankiaceae</taxon>
        <taxon>Pseudofrankia</taxon>
    </lineage>
</organism>
<accession>E3J7N9</accession>
<dbReference type="Proteomes" id="UP000002484">
    <property type="component" value="Chromosome"/>
</dbReference>
<dbReference type="InterPro" id="IPR013216">
    <property type="entry name" value="Methyltransf_11"/>
</dbReference>
<sequence>MNAEHLALCSSAEWAETVRRWIIPWVLDGVDLGDDVLEVGPGPGLTTDVLRTLTGRLTAVEVDRDLADALAGRLAGSNVEVVSADATATGLPAGRFSAAVCLTMLHHVPTAERQDALFAEVRRVLRPGGLFVGEDSLDSPDFRTLHHDDVCVPIAPAELAGRLAAVGFADVEVEVNEFAVRFRARRSAGGEPRQD</sequence>
<dbReference type="EMBL" id="CP002299">
    <property type="protein sequence ID" value="ADP79648.1"/>
    <property type="molecule type" value="Genomic_DNA"/>
</dbReference>
<dbReference type="GO" id="GO:0008757">
    <property type="term" value="F:S-adenosylmethionine-dependent methyltransferase activity"/>
    <property type="evidence" value="ECO:0007669"/>
    <property type="project" value="InterPro"/>
</dbReference>
<evidence type="ECO:0000313" key="3">
    <source>
        <dbReference type="Proteomes" id="UP000002484"/>
    </source>
</evidence>
<feature type="domain" description="Methyltransferase type 11" evidence="1">
    <location>
        <begin position="37"/>
        <end position="132"/>
    </location>
</feature>
<dbReference type="OrthoDB" id="9805171at2"/>
<keyword evidence="2" id="KW-0808">Transferase</keyword>
<dbReference type="InterPro" id="IPR029063">
    <property type="entry name" value="SAM-dependent_MTases_sf"/>
</dbReference>
<evidence type="ECO:0000259" key="1">
    <source>
        <dbReference type="Pfam" id="PF08241"/>
    </source>
</evidence>
<dbReference type="STRING" id="298654.FraEuI1c_1589"/>
<keyword evidence="3" id="KW-1185">Reference proteome</keyword>
<dbReference type="AlphaFoldDB" id="E3J7N9"/>
<evidence type="ECO:0000313" key="2">
    <source>
        <dbReference type="EMBL" id="ADP79648.1"/>
    </source>
</evidence>
<dbReference type="GO" id="GO:0032259">
    <property type="term" value="P:methylation"/>
    <property type="evidence" value="ECO:0007669"/>
    <property type="project" value="UniProtKB-KW"/>
</dbReference>
<dbReference type="RefSeq" id="WP_013422767.1">
    <property type="nucleotide sequence ID" value="NC_014666.1"/>
</dbReference>
<dbReference type="Gene3D" id="3.40.50.150">
    <property type="entry name" value="Vaccinia Virus protein VP39"/>
    <property type="match status" value="1"/>
</dbReference>
<dbReference type="Pfam" id="PF08241">
    <property type="entry name" value="Methyltransf_11"/>
    <property type="match status" value="1"/>
</dbReference>